<organism evidence="1 2">
    <name type="scientific">Paracraurococcus ruber</name>
    <dbReference type="NCBI Taxonomy" id="77675"/>
    <lineage>
        <taxon>Bacteria</taxon>
        <taxon>Pseudomonadati</taxon>
        <taxon>Pseudomonadota</taxon>
        <taxon>Alphaproteobacteria</taxon>
        <taxon>Acetobacterales</taxon>
        <taxon>Roseomonadaceae</taxon>
        <taxon>Paracraurococcus</taxon>
    </lineage>
</organism>
<gene>
    <name evidence="1" type="ORF">CKO45_01655</name>
</gene>
<protein>
    <submittedName>
        <fullName evidence="1">Uncharacterized protein</fullName>
    </submittedName>
</protein>
<dbReference type="RefSeq" id="WP_158291939.1">
    <property type="nucleotide sequence ID" value="NZ_SMOA01000010.1"/>
</dbReference>
<keyword evidence="2" id="KW-1185">Reference proteome</keyword>
<dbReference type="SUPFAM" id="SSF88946">
    <property type="entry name" value="Sigma2 domain of RNA polymerase sigma factors"/>
    <property type="match status" value="1"/>
</dbReference>
<dbReference type="EMBL" id="NRSG01000005">
    <property type="protein sequence ID" value="MBK1656931.1"/>
    <property type="molecule type" value="Genomic_DNA"/>
</dbReference>
<comment type="caution">
    <text evidence="1">The sequence shown here is derived from an EMBL/GenBank/DDBJ whole genome shotgun (WGS) entry which is preliminary data.</text>
</comment>
<reference evidence="1 2" key="1">
    <citation type="journal article" date="2020" name="Microorganisms">
        <title>Osmotic Adaptation and Compatible Solute Biosynthesis of Phototrophic Bacteria as Revealed from Genome Analyses.</title>
        <authorList>
            <person name="Imhoff J.F."/>
            <person name="Rahn T."/>
            <person name="Kunzel S."/>
            <person name="Keller A."/>
            <person name="Neulinger S.C."/>
        </authorList>
    </citation>
    <scope>NUCLEOTIDE SEQUENCE [LARGE SCALE GENOMIC DNA]</scope>
    <source>
        <strain evidence="1 2">DSM 15382</strain>
    </source>
</reference>
<accession>A0ABS1CRW5</accession>
<dbReference type="InterPro" id="IPR013325">
    <property type="entry name" value="RNA_pol_sigma_r2"/>
</dbReference>
<sequence length="86" mass="9417">MAQAQAGDRAAYATLLTELLPVLRGLAGTTEAAEREARVQAMLRVIHALRHVYDPARPLLPWVAGIGRRCAMERPGGLAARFRRRG</sequence>
<evidence type="ECO:0000313" key="2">
    <source>
        <dbReference type="Proteomes" id="UP000697995"/>
    </source>
</evidence>
<evidence type="ECO:0000313" key="1">
    <source>
        <dbReference type="EMBL" id="MBK1656931.1"/>
    </source>
</evidence>
<name>A0ABS1CRW5_9PROT</name>
<proteinExistence type="predicted"/>
<dbReference type="Proteomes" id="UP000697995">
    <property type="component" value="Unassembled WGS sequence"/>
</dbReference>